<evidence type="ECO:0000256" key="6">
    <source>
        <dbReference type="ARBA" id="ARBA00023136"/>
    </source>
</evidence>
<feature type="transmembrane region" description="Helical" evidence="8">
    <location>
        <begin position="300"/>
        <end position="319"/>
    </location>
</feature>
<evidence type="ECO:0000256" key="5">
    <source>
        <dbReference type="ARBA" id="ARBA00022989"/>
    </source>
</evidence>
<name>A9UPD0_MONBE</name>
<keyword evidence="5 8" id="KW-1133">Transmembrane helix</keyword>
<protein>
    <submittedName>
        <fullName evidence="9">Uncharacterized protein</fullName>
    </submittedName>
</protein>
<dbReference type="GeneID" id="5887453"/>
<feature type="transmembrane region" description="Helical" evidence="8">
    <location>
        <begin position="218"/>
        <end position="236"/>
    </location>
</feature>
<dbReference type="AlphaFoldDB" id="A9UPD0"/>
<gene>
    <name evidence="9" type="ORF">MONBRDRAFT_13561</name>
</gene>
<dbReference type="InterPro" id="IPR025958">
    <property type="entry name" value="SID1_TM_fam"/>
</dbReference>
<evidence type="ECO:0000256" key="2">
    <source>
        <dbReference type="ARBA" id="ARBA00006618"/>
    </source>
</evidence>
<dbReference type="InParanoid" id="A9UPD0"/>
<keyword evidence="7" id="KW-0325">Glycoprotein</keyword>
<feature type="transmembrane region" description="Helical" evidence="8">
    <location>
        <begin position="133"/>
        <end position="154"/>
    </location>
</feature>
<evidence type="ECO:0000256" key="3">
    <source>
        <dbReference type="ARBA" id="ARBA00022692"/>
    </source>
</evidence>
<keyword evidence="10" id="KW-1185">Reference proteome</keyword>
<sequence>MAAPPSYVTLGCLFLLIVRRRSFHYQLAREQQESPKKPDHAFGVPRHWGLFFSVGLAIVAEGIFSACYHTCPGEQVFQFDTAMMYVICAMTGLALFQRRHSDVVCRPYAFFLAMALYVFVVVLGVYIPSLWFYVVIILLAVPLSYYLVIQIYYLGHQPHDGIRGVVRPCRYCLSCGFRMHSLWPRRRRQAVIITIVLCLTWAVLFASVALNISDRPTVFLVLAILNLGAYVSYYIVNKLRHGERLTWLPASALGGSLLVWVFALYFFIWQQSSSFYYDAAGSRTLNEPCILLDVFDNHDVWHLLSAYGLFFQAVALLTLDDDLILTRRFEIHVF</sequence>
<comment type="subcellular location">
    <subcellularLocation>
        <location evidence="1">Membrane</location>
        <topology evidence="1">Multi-pass membrane protein</topology>
    </subcellularLocation>
</comment>
<proteinExistence type="inferred from homology"/>
<dbReference type="eggNOG" id="ENOG502QUXZ">
    <property type="taxonomic scope" value="Eukaryota"/>
</dbReference>
<dbReference type="Proteomes" id="UP000001357">
    <property type="component" value="Unassembled WGS sequence"/>
</dbReference>
<feature type="transmembrane region" description="Helical" evidence="8">
    <location>
        <begin position="76"/>
        <end position="96"/>
    </location>
</feature>
<evidence type="ECO:0000256" key="8">
    <source>
        <dbReference type="SAM" id="Phobius"/>
    </source>
</evidence>
<keyword evidence="4" id="KW-0732">Signal</keyword>
<dbReference type="STRING" id="81824.A9UPD0"/>
<accession>A9UPD0</accession>
<evidence type="ECO:0000313" key="10">
    <source>
        <dbReference type="Proteomes" id="UP000001357"/>
    </source>
</evidence>
<dbReference type="EMBL" id="CH991543">
    <property type="protein sequence ID" value="EDQ92396.1"/>
    <property type="molecule type" value="Genomic_DNA"/>
</dbReference>
<evidence type="ECO:0000313" key="9">
    <source>
        <dbReference type="EMBL" id="EDQ92396.1"/>
    </source>
</evidence>
<feature type="transmembrane region" description="Helical" evidence="8">
    <location>
        <begin position="248"/>
        <end position="268"/>
    </location>
</feature>
<keyword evidence="6 8" id="KW-0472">Membrane</keyword>
<comment type="similarity">
    <text evidence="2">Belongs to the SID1 family.</text>
</comment>
<evidence type="ECO:0000256" key="7">
    <source>
        <dbReference type="ARBA" id="ARBA00023180"/>
    </source>
</evidence>
<dbReference type="Pfam" id="PF13965">
    <property type="entry name" value="SID-1_RNA_chan"/>
    <property type="match status" value="1"/>
</dbReference>
<dbReference type="PANTHER" id="PTHR12185:SF14">
    <property type="entry name" value="CHOLESTEROL UPTAKE PROTEIN 1"/>
    <property type="match status" value="1"/>
</dbReference>
<feature type="transmembrane region" description="Helical" evidence="8">
    <location>
        <begin position="190"/>
        <end position="212"/>
    </location>
</feature>
<evidence type="ECO:0000256" key="4">
    <source>
        <dbReference type="ARBA" id="ARBA00022729"/>
    </source>
</evidence>
<dbReference type="KEGG" id="mbr:MONBRDRAFT_13561"/>
<reference evidence="9 10" key="1">
    <citation type="journal article" date="2008" name="Nature">
        <title>The genome of the choanoflagellate Monosiga brevicollis and the origin of metazoans.</title>
        <authorList>
            <consortium name="JGI Sequencing"/>
            <person name="King N."/>
            <person name="Westbrook M.J."/>
            <person name="Young S.L."/>
            <person name="Kuo A."/>
            <person name="Abedin M."/>
            <person name="Chapman J."/>
            <person name="Fairclough S."/>
            <person name="Hellsten U."/>
            <person name="Isogai Y."/>
            <person name="Letunic I."/>
            <person name="Marr M."/>
            <person name="Pincus D."/>
            <person name="Putnam N."/>
            <person name="Rokas A."/>
            <person name="Wright K.J."/>
            <person name="Zuzow R."/>
            <person name="Dirks W."/>
            <person name="Good M."/>
            <person name="Goodstein D."/>
            <person name="Lemons D."/>
            <person name="Li W."/>
            <person name="Lyons J.B."/>
            <person name="Morris A."/>
            <person name="Nichols S."/>
            <person name="Richter D.J."/>
            <person name="Salamov A."/>
            <person name="Bork P."/>
            <person name="Lim W.A."/>
            <person name="Manning G."/>
            <person name="Miller W.T."/>
            <person name="McGinnis W."/>
            <person name="Shapiro H."/>
            <person name="Tjian R."/>
            <person name="Grigoriev I.V."/>
            <person name="Rokhsar D."/>
        </authorList>
    </citation>
    <scope>NUCLEOTIDE SEQUENCE [LARGE SCALE GENOMIC DNA]</scope>
    <source>
        <strain evidence="10">MX1 / ATCC 50154</strain>
    </source>
</reference>
<dbReference type="GO" id="GO:0016020">
    <property type="term" value="C:membrane"/>
    <property type="evidence" value="ECO:0007669"/>
    <property type="project" value="UniProtKB-SubCell"/>
</dbReference>
<feature type="transmembrane region" description="Helical" evidence="8">
    <location>
        <begin position="44"/>
        <end position="64"/>
    </location>
</feature>
<keyword evidence="3 8" id="KW-0812">Transmembrane</keyword>
<evidence type="ECO:0000256" key="1">
    <source>
        <dbReference type="ARBA" id="ARBA00004141"/>
    </source>
</evidence>
<dbReference type="RefSeq" id="XP_001742158.1">
    <property type="nucleotide sequence ID" value="XM_001742106.1"/>
</dbReference>
<feature type="transmembrane region" description="Helical" evidence="8">
    <location>
        <begin position="108"/>
        <end position="127"/>
    </location>
</feature>
<dbReference type="PANTHER" id="PTHR12185">
    <property type="entry name" value="SID1 TRANSMEMBRANE FAMILY MEMEBER"/>
    <property type="match status" value="1"/>
</dbReference>
<organism evidence="9 10">
    <name type="scientific">Monosiga brevicollis</name>
    <name type="common">Choanoflagellate</name>
    <dbReference type="NCBI Taxonomy" id="81824"/>
    <lineage>
        <taxon>Eukaryota</taxon>
        <taxon>Choanoflagellata</taxon>
        <taxon>Craspedida</taxon>
        <taxon>Salpingoecidae</taxon>
        <taxon>Monosiga</taxon>
    </lineage>
</organism>